<accession>A0A927GH24</accession>
<proteinExistence type="predicted"/>
<feature type="non-terminal residue" evidence="1">
    <location>
        <position position="584"/>
    </location>
</feature>
<dbReference type="Gene3D" id="2.120.10.70">
    <property type="entry name" value="Fucose-specific lectin"/>
    <property type="match status" value="1"/>
</dbReference>
<organism evidence="1 2">
    <name type="scientific">Spirosoma validum</name>
    <dbReference type="NCBI Taxonomy" id="2771355"/>
    <lineage>
        <taxon>Bacteria</taxon>
        <taxon>Pseudomonadati</taxon>
        <taxon>Bacteroidota</taxon>
        <taxon>Cytophagia</taxon>
        <taxon>Cytophagales</taxon>
        <taxon>Cytophagaceae</taxon>
        <taxon>Spirosoma</taxon>
    </lineage>
</organism>
<evidence type="ECO:0000313" key="1">
    <source>
        <dbReference type="EMBL" id="MBD2757225.1"/>
    </source>
</evidence>
<protein>
    <submittedName>
        <fullName evidence="1">Uncharacterized protein</fullName>
    </submittedName>
</protein>
<sequence>MKKNLLLFLKATTVQAGKSAFSYLREHQIQVLAQYSETAFEVSASDTEIKVIRDSGFFSEIYDGPIKTEQMADKSREAQEIAATWNLSYESSFRTSSKDSNRGISWGAKGFDEPRPYSELSEDFFLKTLREKSIRQVDSPSSRNIPFSRERVQNSFTTLEKRLLNKFKDPTKVYHLSRLAIVHPELEETVLNLEENLVDELLKEKKSVRFNLGVEALGAGAEESCWRMNGEISVGVVFVESSKTDGPKFSETERITLRNEIQTGINWLASQHPVGNLSWVYNYHYVSIDVANGDNRSREDYWRNPAMKKIGYNGKSYSDDWNGVVSYRNELRTVNNSAHAIVVFVTPFATNWHAYADNGRLTLANRNNWGNWGINAIDSITAHEVCHLFGAADEYTGDGTPCSSCTTTHGCDNVPNGNCRACAAGGGIDCLMDQNSLIMCSFTRRQVGWPASSAWGRFELAASSSAATNGGISSVSRIPGSMELWWIGANGSIQGAYWYDGNPWKRYEIAPAGSAATSGGISSVSRIPGSMELWWIGANGSVQAAYWYDGNPWKRYELAPAGSAATSGGISSVSRIPGSMELWW</sequence>
<dbReference type="RefSeq" id="WP_223860951.1">
    <property type="nucleotide sequence ID" value="NZ_JACXAA010000018.1"/>
</dbReference>
<comment type="caution">
    <text evidence="1">The sequence shown here is derived from an EMBL/GenBank/DDBJ whole genome shotgun (WGS) entry which is preliminary data.</text>
</comment>
<dbReference type="Proteomes" id="UP000653797">
    <property type="component" value="Unassembled WGS sequence"/>
</dbReference>
<keyword evidence="2" id="KW-1185">Reference proteome</keyword>
<dbReference type="AlphaFoldDB" id="A0A927GH24"/>
<reference evidence="1" key="1">
    <citation type="submission" date="2020-09" db="EMBL/GenBank/DDBJ databases">
        <authorList>
            <person name="Kim M.K."/>
        </authorList>
    </citation>
    <scope>NUCLEOTIDE SEQUENCE</scope>
    <source>
        <strain evidence="1">BT704</strain>
    </source>
</reference>
<evidence type="ECO:0000313" key="2">
    <source>
        <dbReference type="Proteomes" id="UP000653797"/>
    </source>
</evidence>
<dbReference type="SUPFAM" id="SSF89372">
    <property type="entry name" value="Fucose-specific lectin"/>
    <property type="match status" value="1"/>
</dbReference>
<dbReference type="EMBL" id="JACXAA010000018">
    <property type="protein sequence ID" value="MBD2757225.1"/>
    <property type="molecule type" value="Genomic_DNA"/>
</dbReference>
<gene>
    <name evidence="1" type="ORF">IC230_30400</name>
</gene>
<name>A0A927GH24_9BACT</name>